<keyword evidence="1" id="KW-0808">Transferase</keyword>
<sequence length="239" mass="27001">MSFTTLDKANYMISAMARLLKDAESAFMGVASFLPFMAIVIAKKLYNPDLIWYSIVGYNPNPKHLPMSTVHPWISKYCDAKLQLAELFDISARGELDVVFLAGAQIDQRGYLNNSHVYINGKRIQFPGGAGGALLHATARRPIVWQGKHDRRIFVKEVQRITAAGKPYRVVSPLCIFKFDEKAGKLVVDTIHPWSSYKEIKEKTEFEVNDAPTTPPPTEEEIELMNRIDPHGIRKIVLE</sequence>
<dbReference type="RefSeq" id="WP_012965665.1">
    <property type="nucleotide sequence ID" value="NC_013849.1"/>
</dbReference>
<dbReference type="PANTHER" id="PTHR43293">
    <property type="entry name" value="ACETATE COA-TRANSFERASE YDIF"/>
    <property type="match status" value="1"/>
</dbReference>
<dbReference type="InterPro" id="IPR037171">
    <property type="entry name" value="NagB/RpiA_transferase-like"/>
</dbReference>
<dbReference type="SMART" id="SM00882">
    <property type="entry name" value="CoA_trans"/>
    <property type="match status" value="1"/>
</dbReference>
<dbReference type="PaxDb" id="589924-Ferp_1163"/>
<dbReference type="Gene3D" id="3.40.1080.10">
    <property type="entry name" value="Glutaconate Coenzyme A-transferase"/>
    <property type="match status" value="1"/>
</dbReference>
<dbReference type="KEGG" id="fpl:Ferp_1163"/>
<dbReference type="eggNOG" id="arCOG05316">
    <property type="taxonomic scope" value="Archaea"/>
</dbReference>
<dbReference type="Proteomes" id="UP000002613">
    <property type="component" value="Chromosome"/>
</dbReference>
<accession>D3RXV9</accession>
<gene>
    <name evidence="1" type="ordered locus">Ferp_1163</name>
</gene>
<evidence type="ECO:0000313" key="1">
    <source>
        <dbReference type="EMBL" id="ADC65322.1"/>
    </source>
</evidence>
<protein>
    <submittedName>
        <fullName evidence="1">Coenzyme A transferase</fullName>
    </submittedName>
</protein>
<name>D3RXV9_FERPA</name>
<dbReference type="EMBL" id="CP001899">
    <property type="protein sequence ID" value="ADC65322.1"/>
    <property type="molecule type" value="Genomic_DNA"/>
</dbReference>
<dbReference type="STRING" id="589924.Ferp_1163"/>
<evidence type="ECO:0000313" key="2">
    <source>
        <dbReference type="Proteomes" id="UP000002613"/>
    </source>
</evidence>
<dbReference type="AlphaFoldDB" id="D3RXV9"/>
<dbReference type="SUPFAM" id="SSF100950">
    <property type="entry name" value="NagB/RpiA/CoA transferase-like"/>
    <property type="match status" value="1"/>
</dbReference>
<dbReference type="Pfam" id="PF01144">
    <property type="entry name" value="CoA_trans"/>
    <property type="match status" value="1"/>
</dbReference>
<dbReference type="GO" id="GO:0008410">
    <property type="term" value="F:CoA-transferase activity"/>
    <property type="evidence" value="ECO:0007669"/>
    <property type="project" value="InterPro"/>
</dbReference>
<proteinExistence type="predicted"/>
<reference evidence="1 2" key="2">
    <citation type="journal article" date="2011" name="Stand. Genomic Sci.">
        <title>Complete genome sequence of Ferroglobus placidus AEDII12DO.</title>
        <authorList>
            <person name="Anderson I."/>
            <person name="Risso C."/>
            <person name="Holmes D."/>
            <person name="Lucas S."/>
            <person name="Copeland A."/>
            <person name="Lapidus A."/>
            <person name="Cheng J.F."/>
            <person name="Bruce D."/>
            <person name="Goodwin L."/>
            <person name="Pitluck S."/>
            <person name="Saunders E."/>
            <person name="Brettin T."/>
            <person name="Detter J.C."/>
            <person name="Han C."/>
            <person name="Tapia R."/>
            <person name="Larimer F."/>
            <person name="Land M."/>
            <person name="Hauser L."/>
            <person name="Woyke T."/>
            <person name="Lovley D."/>
            <person name="Kyrpides N."/>
            <person name="Ivanova N."/>
        </authorList>
    </citation>
    <scope>NUCLEOTIDE SEQUENCE [LARGE SCALE GENOMIC DNA]</scope>
    <source>
        <strain evidence="2">DSM 10642 / AEDII12DO</strain>
    </source>
</reference>
<reference evidence="2" key="1">
    <citation type="submission" date="2010-02" db="EMBL/GenBank/DDBJ databases">
        <title>Complete sequence of Ferroglobus placidus DSM 10642.</title>
        <authorList>
            <consortium name="US DOE Joint Genome Institute"/>
            <person name="Lucas S."/>
            <person name="Copeland A."/>
            <person name="Lapidus A."/>
            <person name="Cheng J.-F."/>
            <person name="Bruce D."/>
            <person name="Goodwin L."/>
            <person name="Pitluck S."/>
            <person name="Saunders E."/>
            <person name="Brettin T."/>
            <person name="Detter J.C."/>
            <person name="Han C."/>
            <person name="Tapia R."/>
            <person name="Larimer F."/>
            <person name="Land M."/>
            <person name="Hauser L."/>
            <person name="Kyrpides N."/>
            <person name="Ivanova N."/>
            <person name="Holmes D."/>
            <person name="Lovley D."/>
            <person name="Kyrpides N."/>
            <person name="Anderson I.J."/>
            <person name="Woyke T."/>
        </authorList>
    </citation>
    <scope>NUCLEOTIDE SEQUENCE [LARGE SCALE GENOMIC DNA]</scope>
    <source>
        <strain evidence="2">DSM 10642 / AEDII12DO</strain>
    </source>
</reference>
<keyword evidence="2" id="KW-1185">Reference proteome</keyword>
<organism evidence="1 2">
    <name type="scientific">Ferroglobus placidus (strain DSM 10642 / AEDII12DO)</name>
    <dbReference type="NCBI Taxonomy" id="589924"/>
    <lineage>
        <taxon>Archaea</taxon>
        <taxon>Methanobacteriati</taxon>
        <taxon>Methanobacteriota</taxon>
        <taxon>Archaeoglobi</taxon>
        <taxon>Archaeoglobales</taxon>
        <taxon>Archaeoglobaceae</taxon>
        <taxon>Ferroglobus</taxon>
    </lineage>
</organism>
<dbReference type="GeneID" id="8778675"/>
<dbReference type="OrthoDB" id="9252at2157"/>
<dbReference type="PANTHER" id="PTHR43293:SF3">
    <property type="entry name" value="CHOLESTEROL RING-CLEAVING HYDROLASE IPDB SUBUNIT"/>
    <property type="match status" value="1"/>
</dbReference>
<dbReference type="HOGENOM" id="CLU_069088_0_0_2"/>
<dbReference type="InterPro" id="IPR004165">
    <property type="entry name" value="CoA_trans_fam_I"/>
</dbReference>